<comment type="caution">
    <text evidence="1">The sequence shown here is derived from an EMBL/GenBank/DDBJ whole genome shotgun (WGS) entry which is preliminary data.</text>
</comment>
<dbReference type="RefSeq" id="WP_142005800.1">
    <property type="nucleotide sequence ID" value="NZ_CAJTBP010000001.1"/>
</dbReference>
<dbReference type="EMBL" id="VFOK01000001">
    <property type="protein sequence ID" value="TQL33828.1"/>
    <property type="molecule type" value="Genomic_DNA"/>
</dbReference>
<gene>
    <name evidence="1" type="ORF">FB554_1981</name>
</gene>
<protein>
    <submittedName>
        <fullName evidence="1">Uncharacterized protein</fullName>
    </submittedName>
</protein>
<sequence length="120" mass="14195">MNRERKSEYDRAYYLDNREKIAERKAEYRRNNREKIAEYNAEYRRNNPSVERRSRETQRLRNAAMAAVATRSGQPWTPHEDARLLASSPFDTVIVAAELGRTIASVNTRRRRLRKRLGAE</sequence>
<organism evidence="1 2">
    <name type="scientific">Barrientosiimonas humi</name>
    <dbReference type="NCBI Taxonomy" id="999931"/>
    <lineage>
        <taxon>Bacteria</taxon>
        <taxon>Bacillati</taxon>
        <taxon>Actinomycetota</taxon>
        <taxon>Actinomycetes</taxon>
        <taxon>Micrococcales</taxon>
        <taxon>Dermacoccaceae</taxon>
        <taxon>Barrientosiimonas</taxon>
    </lineage>
</organism>
<reference evidence="1 2" key="1">
    <citation type="submission" date="2019-06" db="EMBL/GenBank/DDBJ databases">
        <title>Sequencing the genomes of 1000 actinobacteria strains.</title>
        <authorList>
            <person name="Klenk H.-P."/>
        </authorList>
    </citation>
    <scope>NUCLEOTIDE SEQUENCE [LARGE SCALE GENOMIC DNA]</scope>
    <source>
        <strain evidence="1 2">DSM 24617</strain>
    </source>
</reference>
<keyword evidence="2" id="KW-1185">Reference proteome</keyword>
<evidence type="ECO:0000313" key="2">
    <source>
        <dbReference type="Proteomes" id="UP000318336"/>
    </source>
</evidence>
<accession>A0A542XDC2</accession>
<dbReference type="AlphaFoldDB" id="A0A542XDC2"/>
<evidence type="ECO:0000313" key="1">
    <source>
        <dbReference type="EMBL" id="TQL33828.1"/>
    </source>
</evidence>
<proteinExistence type="predicted"/>
<dbReference type="Proteomes" id="UP000318336">
    <property type="component" value="Unassembled WGS sequence"/>
</dbReference>
<name>A0A542XDC2_9MICO</name>